<reference evidence="1 2" key="1">
    <citation type="submission" date="2022-06" db="EMBL/GenBank/DDBJ databases">
        <title>Isolation of gut microbiota from human fecal samples.</title>
        <authorList>
            <person name="Pamer E.G."/>
            <person name="Barat B."/>
            <person name="Waligurski E."/>
            <person name="Medina S."/>
            <person name="Paddock L."/>
            <person name="Mostad J."/>
        </authorList>
    </citation>
    <scope>NUCLEOTIDE SEQUENCE [LARGE SCALE GENOMIC DNA]</scope>
    <source>
        <strain evidence="1 2">DFI.9.73</strain>
    </source>
</reference>
<accession>A0ABT1S0F1</accession>
<comment type="caution">
    <text evidence="1">The sequence shown here is derived from an EMBL/GenBank/DDBJ whole genome shotgun (WGS) entry which is preliminary data.</text>
</comment>
<dbReference type="GeneID" id="90533430"/>
<name>A0ABT1S0F1_9FIRM</name>
<dbReference type="EMBL" id="JANFZH010000023">
    <property type="protein sequence ID" value="MCQ4840408.1"/>
    <property type="molecule type" value="Genomic_DNA"/>
</dbReference>
<organism evidence="1 2">
    <name type="scientific">Neglectibacter timonensis</name>
    <dbReference type="NCBI Taxonomy" id="1776382"/>
    <lineage>
        <taxon>Bacteria</taxon>
        <taxon>Bacillati</taxon>
        <taxon>Bacillota</taxon>
        <taxon>Clostridia</taxon>
        <taxon>Eubacteriales</taxon>
        <taxon>Oscillospiraceae</taxon>
        <taxon>Neglectibacter</taxon>
    </lineage>
</organism>
<dbReference type="RefSeq" id="WP_066866511.1">
    <property type="nucleotide sequence ID" value="NZ_CABKVV010000014.1"/>
</dbReference>
<gene>
    <name evidence="1" type="ORF">NE695_10850</name>
</gene>
<evidence type="ECO:0000313" key="2">
    <source>
        <dbReference type="Proteomes" id="UP001524473"/>
    </source>
</evidence>
<protein>
    <submittedName>
        <fullName evidence="1">Kinetochore protein SPC24</fullName>
    </submittedName>
</protein>
<evidence type="ECO:0000313" key="1">
    <source>
        <dbReference type="EMBL" id="MCQ4840408.1"/>
    </source>
</evidence>
<proteinExistence type="predicted"/>
<keyword evidence="2" id="KW-1185">Reference proteome</keyword>
<dbReference type="Proteomes" id="UP001524473">
    <property type="component" value="Unassembled WGS sequence"/>
</dbReference>
<sequence length="72" mass="8348">MLCPYPTACEYDAFRRTGEHTCGRVKCPYRIHTRRILAGQIKQLAALESRTERQEAYLDRLKAQYAELLESG</sequence>